<reference evidence="1 2" key="1">
    <citation type="submission" date="2019-07" db="EMBL/GenBank/DDBJ databases">
        <title>Georgenia wutianyii sp. nov. and Georgenia *** sp. nov. isolated from plateau pika (Ochotona curzoniae) in the Qinghai-Tibet plateau of China.</title>
        <authorList>
            <person name="Tian Z."/>
        </authorList>
    </citation>
    <scope>NUCLEOTIDE SEQUENCE [LARGE SCALE GENOMIC DNA]</scope>
    <source>
        <strain evidence="1 2">Z446</strain>
    </source>
</reference>
<dbReference type="EMBL" id="VJXR01000018">
    <property type="protein sequence ID" value="TRW45755.1"/>
    <property type="molecule type" value="Genomic_DNA"/>
</dbReference>
<accession>A0A552WSV3</accession>
<gene>
    <name evidence="1" type="primary">arsD</name>
    <name evidence="1" type="ORF">FJ693_08250</name>
</gene>
<sequence length="126" mass="12964">MSTIEVFEPALCCSTGVCGTDVPQELVNFSADLDWLRSQGGDIARFNLASEPTAFAGRPAVVQFLQLSGSEGLPLVLVDGAVAMTGRYPGRDQLARWAALAPVPAGRTELGLTQDAGGCCGGSGCC</sequence>
<organism evidence="1 2">
    <name type="scientific">Georgenia yuyongxinii</name>
    <dbReference type="NCBI Taxonomy" id="2589797"/>
    <lineage>
        <taxon>Bacteria</taxon>
        <taxon>Bacillati</taxon>
        <taxon>Actinomycetota</taxon>
        <taxon>Actinomycetes</taxon>
        <taxon>Micrococcales</taxon>
        <taxon>Bogoriellaceae</taxon>
        <taxon>Georgenia</taxon>
    </lineage>
</organism>
<protein>
    <submittedName>
        <fullName evidence="1">Arsenite efflux transporter metallochaperone ArsD</fullName>
    </submittedName>
</protein>
<dbReference type="InterPro" id="IPR010712">
    <property type="entry name" value="Arsenical-R_ArsD"/>
</dbReference>
<dbReference type="Proteomes" id="UP000318693">
    <property type="component" value="Unassembled WGS sequence"/>
</dbReference>
<keyword evidence="2" id="KW-1185">Reference proteome</keyword>
<dbReference type="Gene3D" id="3.40.30.10">
    <property type="entry name" value="Glutaredoxin"/>
    <property type="match status" value="1"/>
</dbReference>
<proteinExistence type="predicted"/>
<name>A0A552WSV3_9MICO</name>
<dbReference type="AlphaFoldDB" id="A0A552WSV3"/>
<dbReference type="RefSeq" id="WP_143418054.1">
    <property type="nucleotide sequence ID" value="NZ_VJXR01000018.1"/>
</dbReference>
<dbReference type="GO" id="GO:0045892">
    <property type="term" value="P:negative regulation of DNA-templated transcription"/>
    <property type="evidence" value="ECO:0007669"/>
    <property type="project" value="InterPro"/>
</dbReference>
<dbReference type="Pfam" id="PF06953">
    <property type="entry name" value="ArsD"/>
    <property type="match status" value="1"/>
</dbReference>
<dbReference type="GO" id="GO:0003677">
    <property type="term" value="F:DNA binding"/>
    <property type="evidence" value="ECO:0007669"/>
    <property type="project" value="InterPro"/>
</dbReference>
<evidence type="ECO:0000313" key="1">
    <source>
        <dbReference type="EMBL" id="TRW45755.1"/>
    </source>
</evidence>
<dbReference type="GO" id="GO:0046685">
    <property type="term" value="P:response to arsenic-containing substance"/>
    <property type="evidence" value="ECO:0007669"/>
    <property type="project" value="InterPro"/>
</dbReference>
<evidence type="ECO:0000313" key="2">
    <source>
        <dbReference type="Proteomes" id="UP000318693"/>
    </source>
</evidence>
<dbReference type="NCBIfam" id="NF033727">
    <property type="entry name" value="chaperon_ArsD"/>
    <property type="match status" value="1"/>
</dbReference>
<comment type="caution">
    <text evidence="1">The sequence shown here is derived from an EMBL/GenBank/DDBJ whole genome shotgun (WGS) entry which is preliminary data.</text>
</comment>